<accession>A0ABV6BAB2</accession>
<evidence type="ECO:0000313" key="3">
    <source>
        <dbReference type="Proteomes" id="UP001589813"/>
    </source>
</evidence>
<dbReference type="RefSeq" id="WP_377241404.1">
    <property type="nucleotide sequence ID" value="NZ_JBHLXP010000001.1"/>
</dbReference>
<comment type="caution">
    <text evidence="2">The sequence shown here is derived from an EMBL/GenBank/DDBJ whole genome shotgun (WGS) entry which is preliminary data.</text>
</comment>
<name>A0ABV6BAB2_9GAMM</name>
<dbReference type="Proteomes" id="UP001589813">
    <property type="component" value="Unassembled WGS sequence"/>
</dbReference>
<gene>
    <name evidence="2" type="ORF">ACFFJP_05865</name>
</gene>
<proteinExistence type="predicted"/>
<sequence length="166" mass="17780">MDETMQQDEVQATPEEEAQLEQAFDIAIEVIHAPGKAGDNIASMVLDAKEIQQGMGQAVATVLITVEKKMQLTDDVKLALAEQITDELAAMAIQAGAIAEDELNDQMVDAIASHAMSTYLSIKEQLGELNKDELSANVQEAQAFMGQQQKPASPAKSGGLLQRARG</sequence>
<reference evidence="2 3" key="1">
    <citation type="submission" date="2024-09" db="EMBL/GenBank/DDBJ databases">
        <authorList>
            <person name="Sun Q."/>
            <person name="Mori K."/>
        </authorList>
    </citation>
    <scope>NUCLEOTIDE SEQUENCE [LARGE SCALE GENOMIC DNA]</scope>
    <source>
        <strain evidence="2 3">KCTC 23315</strain>
    </source>
</reference>
<feature type="region of interest" description="Disordered" evidence="1">
    <location>
        <begin position="142"/>
        <end position="166"/>
    </location>
</feature>
<feature type="compositionally biased region" description="Polar residues" evidence="1">
    <location>
        <begin position="142"/>
        <end position="151"/>
    </location>
</feature>
<protein>
    <submittedName>
        <fullName evidence="2">Uncharacterized protein</fullName>
    </submittedName>
</protein>
<evidence type="ECO:0000313" key="2">
    <source>
        <dbReference type="EMBL" id="MFC0047807.1"/>
    </source>
</evidence>
<organism evidence="2 3">
    <name type="scientific">Rheinheimera tilapiae</name>
    <dbReference type="NCBI Taxonomy" id="875043"/>
    <lineage>
        <taxon>Bacteria</taxon>
        <taxon>Pseudomonadati</taxon>
        <taxon>Pseudomonadota</taxon>
        <taxon>Gammaproteobacteria</taxon>
        <taxon>Chromatiales</taxon>
        <taxon>Chromatiaceae</taxon>
        <taxon>Rheinheimera</taxon>
    </lineage>
</organism>
<dbReference type="EMBL" id="JBHLXP010000001">
    <property type="protein sequence ID" value="MFC0047807.1"/>
    <property type="molecule type" value="Genomic_DNA"/>
</dbReference>
<evidence type="ECO:0000256" key="1">
    <source>
        <dbReference type="SAM" id="MobiDB-lite"/>
    </source>
</evidence>
<keyword evidence="3" id="KW-1185">Reference proteome</keyword>